<comment type="caution">
    <text evidence="2">The sequence shown here is derived from an EMBL/GenBank/DDBJ whole genome shotgun (WGS) entry which is preliminary data.</text>
</comment>
<gene>
    <name evidence="2" type="ORF">AOB60_00625</name>
</gene>
<name>A0A2N8PR17_STRNR</name>
<sequence>MVDASFTLLDYNEPFVNLVRVGKRRLSHANLMELLLLEEVTRDRWADWENWLEALAAELIEATALHWEESPELQRLHTSVLADPVVGPVYKRSAGYMFPDRNRKLPIRNLLPGVQEITFLHTEDDLSR</sequence>
<organism evidence="2 3">
    <name type="scientific">Streptomyces noursei</name>
    <name type="common">Streptomyces albulus</name>
    <dbReference type="NCBI Taxonomy" id="1971"/>
    <lineage>
        <taxon>Bacteria</taxon>
        <taxon>Bacillati</taxon>
        <taxon>Actinomycetota</taxon>
        <taxon>Actinomycetes</taxon>
        <taxon>Kitasatosporales</taxon>
        <taxon>Streptomycetaceae</taxon>
        <taxon>Streptomyces</taxon>
    </lineage>
</organism>
<dbReference type="Proteomes" id="UP000236047">
    <property type="component" value="Unassembled WGS sequence"/>
</dbReference>
<reference evidence="3" key="1">
    <citation type="submission" date="2015-09" db="EMBL/GenBank/DDBJ databases">
        <authorList>
            <person name="Graham D.E."/>
            <person name="Mahan K.M."/>
            <person name="Klingeman D.M."/>
            <person name="Fida T."/>
            <person name="Giannone R.J."/>
            <person name="Hettich R.L."/>
            <person name="Parry R.J."/>
            <person name="Spain J.C."/>
        </authorList>
    </citation>
    <scope>NUCLEOTIDE SEQUENCE [LARGE SCALE GENOMIC DNA]</scope>
    <source>
        <strain evidence="3">JCM 4701</strain>
    </source>
</reference>
<dbReference type="Pfam" id="PF17765">
    <property type="entry name" value="MLTR_LBD"/>
    <property type="match status" value="1"/>
</dbReference>
<keyword evidence="3" id="KW-1185">Reference proteome</keyword>
<accession>A0A2N8PR17</accession>
<proteinExistence type="predicted"/>
<evidence type="ECO:0000259" key="1">
    <source>
        <dbReference type="Pfam" id="PF17765"/>
    </source>
</evidence>
<protein>
    <recommendedName>
        <fullName evidence="1">MmyB-like transcription regulator ligand binding domain-containing protein</fullName>
    </recommendedName>
</protein>
<dbReference type="EMBL" id="LJSN01000001">
    <property type="protein sequence ID" value="PNE43463.1"/>
    <property type="molecule type" value="Genomic_DNA"/>
</dbReference>
<dbReference type="InterPro" id="IPR041413">
    <property type="entry name" value="MLTR_LBD"/>
</dbReference>
<feature type="domain" description="MmyB-like transcription regulator ligand binding" evidence="1">
    <location>
        <begin position="2"/>
        <end position="82"/>
    </location>
</feature>
<evidence type="ECO:0000313" key="3">
    <source>
        <dbReference type="Proteomes" id="UP000236047"/>
    </source>
</evidence>
<dbReference type="AlphaFoldDB" id="A0A2N8PR17"/>
<evidence type="ECO:0000313" key="2">
    <source>
        <dbReference type="EMBL" id="PNE43463.1"/>
    </source>
</evidence>